<dbReference type="Gene3D" id="1.10.150.530">
    <property type="match status" value="1"/>
</dbReference>
<evidence type="ECO:0000256" key="3">
    <source>
        <dbReference type="ARBA" id="ARBA00022485"/>
    </source>
</evidence>
<dbReference type="InterPro" id="IPR007197">
    <property type="entry name" value="rSAM"/>
</dbReference>
<dbReference type="GO" id="GO:0008173">
    <property type="term" value="F:RNA methyltransferase activity"/>
    <property type="evidence" value="ECO:0007669"/>
    <property type="project" value="InterPro"/>
</dbReference>
<feature type="region of interest" description="Disordered" evidence="11">
    <location>
        <begin position="149"/>
        <end position="182"/>
    </location>
</feature>
<dbReference type="EMBL" id="MGEQ01000003">
    <property type="protein sequence ID" value="OGL87011.1"/>
    <property type="molecule type" value="Genomic_DNA"/>
</dbReference>
<proteinExistence type="predicted"/>
<comment type="cofactor">
    <cofactor evidence="1">
        <name>[4Fe-4S] cluster</name>
        <dbReference type="ChEBI" id="CHEBI:49883"/>
    </cofactor>
</comment>
<evidence type="ECO:0000256" key="11">
    <source>
        <dbReference type="SAM" id="MobiDB-lite"/>
    </source>
</evidence>
<dbReference type="CDD" id="cd01335">
    <property type="entry name" value="Radical_SAM"/>
    <property type="match status" value="1"/>
</dbReference>
<dbReference type="SFLD" id="SFLDS00029">
    <property type="entry name" value="Radical_SAM"/>
    <property type="match status" value="1"/>
</dbReference>
<dbReference type="Gene3D" id="3.20.20.70">
    <property type="entry name" value="Aldolase class I"/>
    <property type="match status" value="1"/>
</dbReference>
<name>A0A1F7V985_9BACT</name>
<accession>A0A1F7V985</accession>
<comment type="caution">
    <text evidence="13">The sequence shown here is derived from an EMBL/GenBank/DDBJ whole genome shotgun (WGS) entry which is preliminary data.</text>
</comment>
<evidence type="ECO:0000256" key="4">
    <source>
        <dbReference type="ARBA" id="ARBA00022490"/>
    </source>
</evidence>
<evidence type="ECO:0000256" key="10">
    <source>
        <dbReference type="ARBA" id="ARBA00023014"/>
    </source>
</evidence>
<dbReference type="PIRSF" id="PIRSF006004">
    <property type="entry name" value="CHP00048"/>
    <property type="match status" value="1"/>
</dbReference>
<keyword evidence="9" id="KW-0408">Iron</keyword>
<evidence type="ECO:0000256" key="9">
    <source>
        <dbReference type="ARBA" id="ARBA00023004"/>
    </source>
</evidence>
<dbReference type="PANTHER" id="PTHR30544">
    <property type="entry name" value="23S RRNA METHYLTRANSFERASE"/>
    <property type="match status" value="1"/>
</dbReference>
<reference evidence="13 14" key="1">
    <citation type="journal article" date="2016" name="Nat. Commun.">
        <title>Thousands of microbial genomes shed light on interconnected biogeochemical processes in an aquifer system.</title>
        <authorList>
            <person name="Anantharaman K."/>
            <person name="Brown C.T."/>
            <person name="Hug L.A."/>
            <person name="Sharon I."/>
            <person name="Castelle C.J."/>
            <person name="Probst A.J."/>
            <person name="Thomas B.C."/>
            <person name="Singh A."/>
            <person name="Wilkins M.J."/>
            <person name="Karaoz U."/>
            <person name="Brodie E.L."/>
            <person name="Williams K.H."/>
            <person name="Hubbard S.S."/>
            <person name="Banfield J.F."/>
        </authorList>
    </citation>
    <scope>NUCLEOTIDE SEQUENCE [LARGE SCALE GENOMIC DNA]</scope>
</reference>
<dbReference type="Pfam" id="PF04055">
    <property type="entry name" value="Radical_SAM"/>
    <property type="match status" value="1"/>
</dbReference>
<dbReference type="GO" id="GO:0005737">
    <property type="term" value="C:cytoplasm"/>
    <property type="evidence" value="ECO:0007669"/>
    <property type="project" value="UniProtKB-SubCell"/>
</dbReference>
<dbReference type="InterPro" id="IPR004383">
    <property type="entry name" value="rRNA_lsu_MTrfase_RlmN/Cfr"/>
</dbReference>
<protein>
    <recommendedName>
        <fullName evidence="12">Radical SAM core domain-containing protein</fullName>
    </recommendedName>
</protein>
<keyword evidence="5" id="KW-0489">Methyltransferase</keyword>
<keyword evidence="7" id="KW-0949">S-adenosyl-L-methionine</keyword>
<dbReference type="SFLD" id="SFLDF00275">
    <property type="entry name" value="adenosine_C2_methyltransferase"/>
    <property type="match status" value="1"/>
</dbReference>
<evidence type="ECO:0000256" key="6">
    <source>
        <dbReference type="ARBA" id="ARBA00022679"/>
    </source>
</evidence>
<keyword evidence="4" id="KW-0963">Cytoplasm</keyword>
<dbReference type="PROSITE" id="PS51918">
    <property type="entry name" value="RADICAL_SAM"/>
    <property type="match status" value="1"/>
</dbReference>
<comment type="subcellular location">
    <subcellularLocation>
        <location evidence="2">Cytoplasm</location>
    </subcellularLocation>
</comment>
<dbReference type="PANTHER" id="PTHR30544:SF5">
    <property type="entry name" value="RADICAL SAM CORE DOMAIN-CONTAINING PROTEIN"/>
    <property type="match status" value="1"/>
</dbReference>
<keyword evidence="8" id="KW-0479">Metal-binding</keyword>
<dbReference type="InterPro" id="IPR058240">
    <property type="entry name" value="rSAM_sf"/>
</dbReference>
<keyword evidence="3" id="KW-0004">4Fe-4S</keyword>
<dbReference type="InterPro" id="IPR040072">
    <property type="entry name" value="Methyltransferase_A"/>
</dbReference>
<feature type="domain" description="Radical SAM core" evidence="12">
    <location>
        <begin position="94"/>
        <end position="372"/>
    </location>
</feature>
<dbReference type="GO" id="GO:0046872">
    <property type="term" value="F:metal ion binding"/>
    <property type="evidence" value="ECO:0007669"/>
    <property type="project" value="UniProtKB-KW"/>
</dbReference>
<dbReference type="GO" id="GO:0051539">
    <property type="term" value="F:4 iron, 4 sulfur cluster binding"/>
    <property type="evidence" value="ECO:0007669"/>
    <property type="project" value="UniProtKB-KW"/>
</dbReference>
<evidence type="ECO:0000256" key="8">
    <source>
        <dbReference type="ARBA" id="ARBA00022723"/>
    </source>
</evidence>
<dbReference type="GO" id="GO:0030488">
    <property type="term" value="P:tRNA methylation"/>
    <property type="evidence" value="ECO:0007669"/>
    <property type="project" value="TreeGrafter"/>
</dbReference>
<keyword evidence="10" id="KW-0411">Iron-sulfur</keyword>
<evidence type="ECO:0000256" key="2">
    <source>
        <dbReference type="ARBA" id="ARBA00004496"/>
    </source>
</evidence>
<dbReference type="SFLD" id="SFLDG01062">
    <property type="entry name" value="methyltransferase_(Class_A)"/>
    <property type="match status" value="1"/>
</dbReference>
<dbReference type="Proteomes" id="UP000176593">
    <property type="component" value="Unassembled WGS sequence"/>
</dbReference>
<organism evidence="13 14">
    <name type="scientific">Candidatus Uhrbacteria bacterium RIFCSPLOWO2_02_FULL_48_18</name>
    <dbReference type="NCBI Taxonomy" id="1802408"/>
    <lineage>
        <taxon>Bacteria</taxon>
        <taxon>Candidatus Uhriibacteriota</taxon>
    </lineage>
</organism>
<feature type="compositionally biased region" description="Acidic residues" evidence="11">
    <location>
        <begin position="165"/>
        <end position="176"/>
    </location>
</feature>
<evidence type="ECO:0000256" key="5">
    <source>
        <dbReference type="ARBA" id="ARBA00022603"/>
    </source>
</evidence>
<keyword evidence="6" id="KW-0808">Transferase</keyword>
<dbReference type="AlphaFoldDB" id="A0A1F7V985"/>
<evidence type="ECO:0000256" key="1">
    <source>
        <dbReference type="ARBA" id="ARBA00001966"/>
    </source>
</evidence>
<gene>
    <name evidence="13" type="ORF">A3I41_03615</name>
</gene>
<dbReference type="SUPFAM" id="SSF102114">
    <property type="entry name" value="Radical SAM enzymes"/>
    <property type="match status" value="1"/>
</dbReference>
<evidence type="ECO:0000313" key="13">
    <source>
        <dbReference type="EMBL" id="OGL87011.1"/>
    </source>
</evidence>
<evidence type="ECO:0000256" key="7">
    <source>
        <dbReference type="ARBA" id="ARBA00022691"/>
    </source>
</evidence>
<dbReference type="GO" id="GO:0070475">
    <property type="term" value="P:rRNA base methylation"/>
    <property type="evidence" value="ECO:0007669"/>
    <property type="project" value="TreeGrafter"/>
</dbReference>
<evidence type="ECO:0000259" key="12">
    <source>
        <dbReference type="PROSITE" id="PS51918"/>
    </source>
</evidence>
<sequence length="391" mass="44361">MSYISRAEKIQSLFPDMKAFRLKQVETALFDVSVRSWADVSTLPKDMREKLEADVPFISLTTQLIQNDSKKETFKAIVKVEGDKYIETVLMKNRREQWTICVSTQIGCAMACSFCATGKMGLTRNLDTDEIVDQIRLWKYFLKDHPEITKSEGSSKPAPKQQDAFELDDEEEEDSAQTETPRVVDHGRISNIVYMGMGEPLANYENTKASLNTIIAQTDIGLTHITVSTVGILPRLEQILTDAEWPHVRMAVSLHSADTKVRKEIVKTSYDEFLPKLDEWTRKYLKKFGNRRHHLTFEYVMLKGVNDSLPAAKQLAVFVNRIGKIRVNLIPFNFTESGYTSSEAETIEAFGHVLEKNGVTYTIRYSKGSEIDAACGQLIKNESANLEEKLP</sequence>
<dbReference type="InterPro" id="IPR013785">
    <property type="entry name" value="Aldolase_TIM"/>
</dbReference>
<evidence type="ECO:0000313" key="14">
    <source>
        <dbReference type="Proteomes" id="UP000176593"/>
    </source>
</evidence>